<evidence type="ECO:0000256" key="4">
    <source>
        <dbReference type="ARBA" id="ARBA00022729"/>
    </source>
</evidence>
<keyword evidence="9" id="KW-0966">Cell projection</keyword>
<feature type="domain" description="SAF" evidence="8">
    <location>
        <begin position="117"/>
        <end position="179"/>
    </location>
</feature>
<dbReference type="OrthoDB" id="5729023at2"/>
<proteinExistence type="inferred from homology"/>
<evidence type="ECO:0000313" key="9">
    <source>
        <dbReference type="EMBL" id="SON49346.1"/>
    </source>
</evidence>
<feature type="signal peptide" evidence="7">
    <location>
        <begin position="1"/>
        <end position="31"/>
    </location>
</feature>
<keyword evidence="10" id="KW-1185">Reference proteome</keyword>
<dbReference type="PANTHER" id="PTHR36307">
    <property type="entry name" value="FLAGELLA BASAL BODY P-RING FORMATION PROTEIN FLGA"/>
    <property type="match status" value="1"/>
</dbReference>
<accession>A0A2N8ZBQ7</accession>
<dbReference type="AlphaFoldDB" id="A0A2N8ZBQ7"/>
<evidence type="ECO:0000256" key="6">
    <source>
        <dbReference type="ARBA" id="ARBA00025643"/>
    </source>
</evidence>
<reference evidence="9 10" key="1">
    <citation type="submission" date="2017-10" db="EMBL/GenBank/DDBJ databases">
        <authorList>
            <person name="Banno H."/>
            <person name="Chua N.-H."/>
        </authorList>
    </citation>
    <scope>NUCLEOTIDE SEQUENCE [LARGE SCALE GENOMIC DNA]</scope>
    <source>
        <strain evidence="9">Vibrio tapetis CECT4600</strain>
    </source>
</reference>
<dbReference type="Gene3D" id="2.30.30.760">
    <property type="match status" value="1"/>
</dbReference>
<dbReference type="NCBIfam" id="TIGR03170">
    <property type="entry name" value="flgA_cterm"/>
    <property type="match status" value="1"/>
</dbReference>
<comment type="similarity">
    <text evidence="2 7">Belongs to the FlgA family.</text>
</comment>
<evidence type="ECO:0000256" key="7">
    <source>
        <dbReference type="RuleBase" id="RU362063"/>
    </source>
</evidence>
<dbReference type="Pfam" id="PF17656">
    <property type="entry name" value="ChapFlgA_N"/>
    <property type="match status" value="1"/>
</dbReference>
<dbReference type="KEGG" id="vta:A1367"/>
<feature type="chain" id="PRO_5014491837" description="Flagella basal body P-ring formation protein FlgA" evidence="7">
    <location>
        <begin position="32"/>
        <end position="239"/>
    </location>
</feature>
<comment type="function">
    <text evidence="6 7">Involved in the assembly process of the P-ring formation. It may associate with FlgF on the rod constituting a structure essential for the P-ring assembly or may act as a modulator protein for the P-ring assembly.</text>
</comment>
<comment type="subcellular location">
    <subcellularLocation>
        <location evidence="1 7">Periplasm</location>
    </subcellularLocation>
</comment>
<evidence type="ECO:0000259" key="8">
    <source>
        <dbReference type="SMART" id="SM00858"/>
    </source>
</evidence>
<dbReference type="RefSeq" id="WP_102522024.1">
    <property type="nucleotide sequence ID" value="NZ_LT960611.1"/>
</dbReference>
<keyword evidence="9" id="KW-0282">Flagellum</keyword>
<dbReference type="EMBL" id="LT960611">
    <property type="protein sequence ID" value="SON49346.1"/>
    <property type="molecule type" value="Genomic_DNA"/>
</dbReference>
<evidence type="ECO:0000256" key="1">
    <source>
        <dbReference type="ARBA" id="ARBA00004418"/>
    </source>
</evidence>
<evidence type="ECO:0000256" key="3">
    <source>
        <dbReference type="ARBA" id="ARBA00014754"/>
    </source>
</evidence>
<protein>
    <recommendedName>
        <fullName evidence="3 7">Flagella basal body P-ring formation protein FlgA</fullName>
    </recommendedName>
</protein>
<name>A0A2N8ZBQ7_9VIBR</name>
<keyword evidence="4 7" id="KW-0732">Signal</keyword>
<dbReference type="InterPro" id="IPR039246">
    <property type="entry name" value="Flagellar_FlgA"/>
</dbReference>
<dbReference type="GO" id="GO:0042597">
    <property type="term" value="C:periplasmic space"/>
    <property type="evidence" value="ECO:0007669"/>
    <property type="project" value="UniProtKB-SubCell"/>
</dbReference>
<dbReference type="SMART" id="SM00858">
    <property type="entry name" value="SAF"/>
    <property type="match status" value="1"/>
</dbReference>
<gene>
    <name evidence="9" type="ORF">VTAP4600_A1367</name>
</gene>
<dbReference type="PANTHER" id="PTHR36307:SF1">
    <property type="entry name" value="FLAGELLA BASAL BODY P-RING FORMATION PROTEIN FLGA"/>
    <property type="match status" value="1"/>
</dbReference>
<dbReference type="InterPro" id="IPR017585">
    <property type="entry name" value="SAF_FlgA"/>
</dbReference>
<dbReference type="InterPro" id="IPR013974">
    <property type="entry name" value="SAF"/>
</dbReference>
<dbReference type="Proteomes" id="UP000235828">
    <property type="component" value="Chromosome A"/>
</dbReference>
<evidence type="ECO:0000256" key="2">
    <source>
        <dbReference type="ARBA" id="ARBA00010474"/>
    </source>
</evidence>
<keyword evidence="5 7" id="KW-0574">Periplasm</keyword>
<evidence type="ECO:0000313" key="10">
    <source>
        <dbReference type="Proteomes" id="UP000235828"/>
    </source>
</evidence>
<dbReference type="InterPro" id="IPR041231">
    <property type="entry name" value="FlgA_N"/>
</dbReference>
<evidence type="ECO:0000256" key="5">
    <source>
        <dbReference type="ARBA" id="ARBA00022764"/>
    </source>
</evidence>
<organism evidence="9 10">
    <name type="scientific">Vibrio tapetis subsp. tapetis</name>
    <dbReference type="NCBI Taxonomy" id="1671868"/>
    <lineage>
        <taxon>Bacteria</taxon>
        <taxon>Pseudomonadati</taxon>
        <taxon>Pseudomonadota</taxon>
        <taxon>Gammaproteobacteria</taxon>
        <taxon>Vibrionales</taxon>
        <taxon>Vibrionaceae</taxon>
        <taxon>Vibrio</taxon>
    </lineage>
</organism>
<sequence>MQSISKCRAFYRNFAKSIGFCSIFFSLLCSAATEQQLDMIKYAAQDHVLSTYQVAANDQLSVTAADVDSRIRATDCPEPLTTSSPSSSRSSTNVTVLVQCEADNWRIYVPVRVSLLRPLVTALRPLSRGELVSNSDISISLIEQRAYRRFGFNQTNQVVGAKLKRNVRQGDVIEQGDICVVCRNETVVIKAVKGGLVITTKGTALSDGSSGEQVRVKNKKSSRIIDGIVTGIAEVTVNF</sequence>
<keyword evidence="9" id="KW-0969">Cilium</keyword>
<dbReference type="Gene3D" id="3.90.1210.10">
    <property type="entry name" value="Antifreeze-like/N-acetylneuraminic acid synthase C-terminal domain"/>
    <property type="match status" value="1"/>
</dbReference>
<dbReference type="CDD" id="cd11614">
    <property type="entry name" value="SAF_CpaB_FlgA_like"/>
    <property type="match status" value="1"/>
</dbReference>
<keyword evidence="7" id="KW-1005">Bacterial flagellum biogenesis</keyword>
<dbReference type="GO" id="GO:0044780">
    <property type="term" value="P:bacterial-type flagellum assembly"/>
    <property type="evidence" value="ECO:0007669"/>
    <property type="project" value="InterPro"/>
</dbReference>
<dbReference type="Pfam" id="PF13144">
    <property type="entry name" value="ChapFlgA"/>
    <property type="match status" value="1"/>
</dbReference>